<dbReference type="AlphaFoldDB" id="X1B2W6"/>
<feature type="compositionally biased region" description="Polar residues" evidence="1">
    <location>
        <begin position="11"/>
        <end position="33"/>
    </location>
</feature>
<reference evidence="2" key="1">
    <citation type="journal article" date="2014" name="Front. Microbiol.">
        <title>High frequency of phylogenetically diverse reductive dehalogenase-homologous genes in deep subseafloor sedimentary metagenomes.</title>
        <authorList>
            <person name="Kawai M."/>
            <person name="Futagami T."/>
            <person name="Toyoda A."/>
            <person name="Takaki Y."/>
            <person name="Nishi S."/>
            <person name="Hori S."/>
            <person name="Arai W."/>
            <person name="Tsubouchi T."/>
            <person name="Morono Y."/>
            <person name="Uchiyama I."/>
            <person name="Ito T."/>
            <person name="Fujiyama A."/>
            <person name="Inagaki F."/>
            <person name="Takami H."/>
        </authorList>
    </citation>
    <scope>NUCLEOTIDE SEQUENCE</scope>
    <source>
        <strain evidence="2">Expedition CK06-06</strain>
    </source>
</reference>
<feature type="non-terminal residue" evidence="2">
    <location>
        <position position="132"/>
    </location>
</feature>
<protein>
    <submittedName>
        <fullName evidence="2">Uncharacterized protein</fullName>
    </submittedName>
</protein>
<name>X1B2W6_9ZZZZ</name>
<feature type="compositionally biased region" description="Basic and acidic residues" evidence="1">
    <location>
        <begin position="79"/>
        <end position="115"/>
    </location>
</feature>
<feature type="region of interest" description="Disordered" evidence="1">
    <location>
        <begin position="1"/>
        <end position="132"/>
    </location>
</feature>
<dbReference type="EMBL" id="BART01007955">
    <property type="protein sequence ID" value="GAG66341.1"/>
    <property type="molecule type" value="Genomic_DNA"/>
</dbReference>
<evidence type="ECO:0000313" key="2">
    <source>
        <dbReference type="EMBL" id="GAG66341.1"/>
    </source>
</evidence>
<feature type="compositionally biased region" description="Polar residues" evidence="1">
    <location>
        <begin position="120"/>
        <end position="132"/>
    </location>
</feature>
<gene>
    <name evidence="2" type="ORF">S01H4_17991</name>
</gene>
<comment type="caution">
    <text evidence="2">The sequence shown here is derived from an EMBL/GenBank/DDBJ whole genome shotgun (WGS) entry which is preliminary data.</text>
</comment>
<proteinExistence type="predicted"/>
<accession>X1B2W6</accession>
<evidence type="ECO:0000256" key="1">
    <source>
        <dbReference type="SAM" id="MobiDB-lite"/>
    </source>
</evidence>
<feature type="compositionally biased region" description="Basic and acidic residues" evidence="1">
    <location>
        <begin position="57"/>
        <end position="69"/>
    </location>
</feature>
<organism evidence="2">
    <name type="scientific">marine sediment metagenome</name>
    <dbReference type="NCBI Taxonomy" id="412755"/>
    <lineage>
        <taxon>unclassified sequences</taxon>
        <taxon>metagenomes</taxon>
        <taxon>ecological metagenomes</taxon>
    </lineage>
</organism>
<sequence length="132" mass="14759">MTMPVIRSNPLIPSTSVSSHHGTQTHTVQTSQFHDSECKDADFDLSSTDSDHDDDDQLKNKGCRDRRVFSTDSNDDNSDDLKGTRLFSPKKENAHQKRASREVREAAEVNEETPRKRSRLNSGPNNDASDSA</sequence>